<comment type="caution">
    <text evidence="1">The sequence shown here is derived from an EMBL/GenBank/DDBJ whole genome shotgun (WGS) entry which is preliminary data.</text>
</comment>
<evidence type="ECO:0000313" key="1">
    <source>
        <dbReference type="EMBL" id="NYZ69265.1"/>
    </source>
</evidence>
<feature type="non-terminal residue" evidence="1">
    <location>
        <position position="47"/>
    </location>
</feature>
<evidence type="ECO:0000313" key="2">
    <source>
        <dbReference type="Proteomes" id="UP000569732"/>
    </source>
</evidence>
<sequence length="47" mass="5496">MYWIMATEPQDDDEIIIYSTPPYIEAYDLSFEEGEKITSTYPEISLS</sequence>
<organism evidence="1 2">
    <name type="scientific">Spartinivicinus marinus</name>
    <dbReference type="NCBI Taxonomy" id="2994442"/>
    <lineage>
        <taxon>Bacteria</taxon>
        <taxon>Pseudomonadati</taxon>
        <taxon>Pseudomonadota</taxon>
        <taxon>Gammaproteobacteria</taxon>
        <taxon>Oceanospirillales</taxon>
        <taxon>Zooshikellaceae</taxon>
        <taxon>Spartinivicinus</taxon>
    </lineage>
</organism>
<proteinExistence type="predicted"/>
<protein>
    <submittedName>
        <fullName evidence="1">Uncharacterized protein</fullName>
    </submittedName>
</protein>
<dbReference type="EMBL" id="JACCKB010000071">
    <property type="protein sequence ID" value="NYZ69265.1"/>
    <property type="molecule type" value="Genomic_DNA"/>
</dbReference>
<keyword evidence="2" id="KW-1185">Reference proteome</keyword>
<gene>
    <name evidence="1" type="ORF">H0A36_24915</name>
</gene>
<dbReference type="Proteomes" id="UP000569732">
    <property type="component" value="Unassembled WGS sequence"/>
</dbReference>
<reference evidence="1 2" key="1">
    <citation type="submission" date="2020-07" db="EMBL/GenBank/DDBJ databases">
        <title>Endozoicomonas sp. nov., isolated from sediment.</title>
        <authorList>
            <person name="Gu T."/>
        </authorList>
    </citation>
    <scope>NUCLEOTIDE SEQUENCE [LARGE SCALE GENOMIC DNA]</scope>
    <source>
        <strain evidence="1 2">SM1973</strain>
    </source>
</reference>
<accession>A0A853IJL0</accession>
<dbReference type="AlphaFoldDB" id="A0A853IJL0"/>
<name>A0A853IJL0_9GAMM</name>